<dbReference type="InterPro" id="IPR003378">
    <property type="entry name" value="Fringe-like_glycosylTrfase"/>
</dbReference>
<comment type="pathway">
    <text evidence="2">Protein modification; protein glycosylation.</text>
</comment>
<dbReference type="OMA" id="TRNECTH"/>
<reference evidence="15 16" key="1">
    <citation type="submission" date="2017-05" db="EMBL/GenBank/DDBJ databases">
        <title>PacBio assembly of a Plasmodium knowlesi genome sequence with Hi-C correction and manual annotation of the SICAvar gene family.</title>
        <authorList>
            <person name="Lapp S.A."/>
            <person name="Geraldo J.A."/>
            <person name="Chien J.-T."/>
            <person name="Ay F."/>
            <person name="Pakala S.B."/>
            <person name="Batugedara G."/>
            <person name="Humphrey J.C."/>
            <person name="Debarry J.D."/>
            <person name="Le Roch K.G."/>
            <person name="Galinski M.R."/>
            <person name="Kissinger J.C."/>
        </authorList>
    </citation>
    <scope>NUCLEOTIDE SEQUENCE [LARGE SCALE GENOMIC DNA]</scope>
    <source>
        <strain evidence="16">Malayan Strain Pk1 (A+)</strain>
    </source>
</reference>
<dbReference type="GO" id="GO:0000166">
    <property type="term" value="F:nucleotide binding"/>
    <property type="evidence" value="ECO:0007669"/>
    <property type="project" value="UniProtKB-KW"/>
</dbReference>
<dbReference type="eggNOG" id="KOG2246">
    <property type="taxonomic scope" value="Eukaryota"/>
</dbReference>
<dbReference type="VEuPathDB" id="PlasmoDB:PKNH_0832300"/>
<comment type="subcellular location">
    <subcellularLocation>
        <location evidence="1">Membrane</location>
        <topology evidence="1">Single-pass type II membrane protein</topology>
    </subcellularLocation>
</comment>
<dbReference type="VEuPathDB" id="PlasmoDB:PKNOH_S100061100"/>
<dbReference type="EC" id="2.4.1.122" evidence="4"/>
<evidence type="ECO:0000256" key="4">
    <source>
        <dbReference type="ARBA" id="ARBA00012557"/>
    </source>
</evidence>
<evidence type="ECO:0000259" key="14">
    <source>
        <dbReference type="Pfam" id="PF02434"/>
    </source>
</evidence>
<dbReference type="GO" id="GO:0016020">
    <property type="term" value="C:membrane"/>
    <property type="evidence" value="ECO:0007669"/>
    <property type="project" value="UniProtKB-SubCell"/>
</dbReference>
<evidence type="ECO:0000256" key="12">
    <source>
        <dbReference type="SAM" id="MobiDB-lite"/>
    </source>
</evidence>
<dbReference type="VEuPathDB" id="PlasmoDB:PKA1H_080037700"/>
<keyword evidence="6" id="KW-0808">Transferase</keyword>
<evidence type="ECO:0000256" key="8">
    <source>
        <dbReference type="ARBA" id="ARBA00022741"/>
    </source>
</evidence>
<keyword evidence="11" id="KW-0472">Membrane</keyword>
<keyword evidence="8" id="KW-0547">Nucleotide-binding</keyword>
<feature type="compositionally biased region" description="Acidic residues" evidence="12">
    <location>
        <begin position="991"/>
        <end position="1008"/>
    </location>
</feature>
<feature type="compositionally biased region" description="Basic and acidic residues" evidence="12">
    <location>
        <begin position="1009"/>
        <end position="1020"/>
    </location>
</feature>
<evidence type="ECO:0000256" key="1">
    <source>
        <dbReference type="ARBA" id="ARBA00004606"/>
    </source>
</evidence>
<sequence length="1050" mass="121111">MSIMRRIFFALLVVSGLMVHCIQVKDKLFKGIKRNTTFLVLNEPIVDLGLAEGLFHSLLFDLEVGDNLYTLDENLLNQKNLKHTNIFHLLMDIYKQVENSQGGHAIRYIFLCTSFTRVHPLNLELLLRKFNKYIYNGHSHEKGDIDVGGILREYNEEVQAKRTALRGMSSVSGSNSDTTGRIPAKDIIERMMQDQVNFLSSDDKEGSDQFVNPSGTYKGFFIGYGFSNQVPSQISGNPSPNGFFFPSINSGIIMDIILLRRIYNHLIKKSSEENLKVIKDNVHELSNYIGEHLQVNLTPFENACITDKDNVFLVEHEGGSNYDVYRYYLVMHLFRDYKKDNNVNEADNLGGINTIMMNPPGEEGPRDAELAELIITYFNLAYPISTCASYSIRSKKEAFVDYDNYHLMSIENEIKLEKYIKETEDVHYNSIDEYKTKLNQINQKYDMLFDETQRIWNYKNILLAVVTSAQTEHRIAHVKNTYDNKKNIHQVFNSYHSHGGEDGVSGKGDEQDTKGNLLNHDFLKSAFENEKINMEIIYFSDKESKEYDETLHLEETDKKVDSPNHGELWRKEKNIIYYLYEEYVRKNSPINFFFICHDDTFVNVKTLIDVINLTRNECTHSKRHMFRKYVKAFDHMDERESQFLENFDKKYLQLYRYLKTNFVKTIDALKKYDYVPSYCKGVGAGKSTFDGSPLTSVPLYIGKRYSHNSFDEDENSFFHYLAGGAGIVLNAEAVKKNYFCKGVCDVDLPSGIAPHGKCDVSLLNDAAIGQWAKGLGIVPINFEGFYPKAPEEYPAEYLNTITPVSFHKLNEGKTVEETKEAFFRHLVNPTQPRNKTNHKEEDMCVDYLDRNYKNTMDIIFHFFFYVNKVKECKPDESIIKTTERIYDKMGSSKKFSHLFDMTTFFTRDVEDMLYFQKRSASKGNLNNKKESKGTYTNNYVERKDGTASGDTPDGHRQPGREDMNNFGGMYEMDEADDLGEEDHLSSMDDFGSLDDLDEEEQFDDDDYDYEKYLDGIEAHKKGSGRVPSDEPEWGDDGDDNLNLPPEAGEL</sequence>
<evidence type="ECO:0000256" key="3">
    <source>
        <dbReference type="ARBA" id="ARBA00006462"/>
    </source>
</evidence>
<dbReference type="EMBL" id="NETL01000024">
    <property type="protein sequence ID" value="OTN65806.1"/>
    <property type="molecule type" value="Genomic_DNA"/>
</dbReference>
<keyword evidence="13" id="KW-0732">Signal</keyword>
<feature type="region of interest" description="Disordered" evidence="12">
    <location>
        <begin position="923"/>
        <end position="968"/>
    </location>
</feature>
<accession>A0A1Y3DRH2</accession>
<evidence type="ECO:0000256" key="2">
    <source>
        <dbReference type="ARBA" id="ARBA00004922"/>
    </source>
</evidence>
<gene>
    <name evidence="15" type="ORF">PKNOH_S100061100</name>
</gene>
<keyword evidence="7" id="KW-0812">Transmembrane</keyword>
<feature type="domain" description="Fringe-like glycosyltransferase" evidence="14">
    <location>
        <begin position="698"/>
        <end position="829"/>
    </location>
</feature>
<organism evidence="15 16">
    <name type="scientific">Plasmodium knowlesi</name>
    <dbReference type="NCBI Taxonomy" id="5850"/>
    <lineage>
        <taxon>Eukaryota</taxon>
        <taxon>Sar</taxon>
        <taxon>Alveolata</taxon>
        <taxon>Apicomplexa</taxon>
        <taxon>Aconoidasida</taxon>
        <taxon>Haemosporida</taxon>
        <taxon>Plasmodiidae</taxon>
        <taxon>Plasmodium</taxon>
        <taxon>Plasmodium (Plasmodium)</taxon>
    </lineage>
</organism>
<keyword evidence="10" id="KW-1133">Transmembrane helix</keyword>
<dbReference type="InterPro" id="IPR026050">
    <property type="entry name" value="C1GALT1/C1GALT1_chp1"/>
</dbReference>
<evidence type="ECO:0000256" key="13">
    <source>
        <dbReference type="SAM" id="SignalP"/>
    </source>
</evidence>
<dbReference type="Proteomes" id="UP000195012">
    <property type="component" value="Unassembled WGS sequence"/>
</dbReference>
<feature type="compositionally biased region" description="Basic and acidic residues" evidence="12">
    <location>
        <begin position="952"/>
        <end position="963"/>
    </location>
</feature>
<dbReference type="Gene3D" id="3.90.550.50">
    <property type="match status" value="1"/>
</dbReference>
<proteinExistence type="inferred from homology"/>
<feature type="chain" id="PRO_5010984343" description="N-acetylgalactosaminide beta-1,3-galactosyltransferase" evidence="13">
    <location>
        <begin position="25"/>
        <end position="1050"/>
    </location>
</feature>
<feature type="region of interest" description="Disordered" evidence="12">
    <location>
        <begin position="981"/>
        <end position="1050"/>
    </location>
</feature>
<protein>
    <recommendedName>
        <fullName evidence="4">N-acetylgalactosaminide beta-1,3-galactosyltransferase</fullName>
        <ecNumber evidence="4">2.4.1.122</ecNumber>
    </recommendedName>
</protein>
<evidence type="ECO:0000256" key="10">
    <source>
        <dbReference type="ARBA" id="ARBA00022989"/>
    </source>
</evidence>
<dbReference type="Pfam" id="PF02434">
    <property type="entry name" value="Fringe"/>
    <property type="match status" value="1"/>
</dbReference>
<comment type="similarity">
    <text evidence="3">Belongs to the glycosyltransferase 31 family. Beta3-Gal-T subfamily.</text>
</comment>
<evidence type="ECO:0000256" key="9">
    <source>
        <dbReference type="ARBA" id="ARBA00022968"/>
    </source>
</evidence>
<evidence type="ECO:0000256" key="7">
    <source>
        <dbReference type="ARBA" id="ARBA00022692"/>
    </source>
</evidence>
<dbReference type="AlphaFoldDB" id="A0A1Y3DRH2"/>
<evidence type="ECO:0000256" key="6">
    <source>
        <dbReference type="ARBA" id="ARBA00022679"/>
    </source>
</evidence>
<evidence type="ECO:0000256" key="11">
    <source>
        <dbReference type="ARBA" id="ARBA00023136"/>
    </source>
</evidence>
<dbReference type="PANTHER" id="PTHR23033">
    <property type="entry name" value="BETA1,3-GALACTOSYLTRANSFERASE"/>
    <property type="match status" value="1"/>
</dbReference>
<comment type="caution">
    <text evidence="15">The sequence shown here is derived from an EMBL/GenBank/DDBJ whole genome shotgun (WGS) entry which is preliminary data.</text>
</comment>
<feature type="compositionally biased region" description="Acidic residues" evidence="12">
    <location>
        <begin position="1029"/>
        <end position="1039"/>
    </location>
</feature>
<dbReference type="GO" id="GO:0016263">
    <property type="term" value="F:glycoprotein-N-acetylgalactosamine 3-beta-galactosyltransferase activity"/>
    <property type="evidence" value="ECO:0007669"/>
    <property type="project" value="UniProtKB-EC"/>
</dbReference>
<evidence type="ECO:0000313" key="16">
    <source>
        <dbReference type="Proteomes" id="UP000195012"/>
    </source>
</evidence>
<keyword evidence="9" id="KW-0735">Signal-anchor</keyword>
<name>A0A1Y3DRH2_PLAKN</name>
<keyword evidence="5" id="KW-0328">Glycosyltransferase</keyword>
<evidence type="ECO:0000256" key="5">
    <source>
        <dbReference type="ARBA" id="ARBA00022676"/>
    </source>
</evidence>
<feature type="signal peptide" evidence="13">
    <location>
        <begin position="1"/>
        <end position="24"/>
    </location>
</feature>
<dbReference type="OrthoDB" id="421979at2759"/>
<evidence type="ECO:0000313" key="15">
    <source>
        <dbReference type="EMBL" id="OTN65806.1"/>
    </source>
</evidence>